<sequence>MSSGTSLKTKTTAPISDPNKRKRERTYTSEKLEAKDVTCCFCAQTPAALNVKLPVLGRKKRADMPYCLQCFYTSSAVRQGEQNVSILNKQEQERQLPAMQTMFSECFLELQRDITKESIDAFSKRPKNHDPLAALLGTGTSKMKKRPPPLEKKKAGNHDDGGFLRNVDIPERLKKTQQQQQLARAQERQLARIEQTSTKNSNLRSRNNDNISVIAPIHRYAISSSSTLSNRRRKGSGKSIWNLAMDPTSSKNDKKNTVSHITATQEEDTMGVTCSSCGNKDVKSFGNITSRNGDVRKGEIWGTDRDSTVVTRYQCNNCGRTWNEEE</sequence>
<evidence type="ECO:0000256" key="1">
    <source>
        <dbReference type="SAM" id="MobiDB-lite"/>
    </source>
</evidence>
<keyword evidence="3" id="KW-1185">Reference proteome</keyword>
<name>A0A9K3PN97_9STRA</name>
<accession>A0A9K3PN97</accession>
<dbReference type="AlphaFoldDB" id="A0A9K3PN97"/>
<organism evidence="2 3">
    <name type="scientific">Nitzschia inconspicua</name>
    <dbReference type="NCBI Taxonomy" id="303405"/>
    <lineage>
        <taxon>Eukaryota</taxon>
        <taxon>Sar</taxon>
        <taxon>Stramenopiles</taxon>
        <taxon>Ochrophyta</taxon>
        <taxon>Bacillariophyta</taxon>
        <taxon>Bacillariophyceae</taxon>
        <taxon>Bacillariophycidae</taxon>
        <taxon>Bacillariales</taxon>
        <taxon>Bacillariaceae</taxon>
        <taxon>Nitzschia</taxon>
    </lineage>
</organism>
<feature type="region of interest" description="Disordered" evidence="1">
    <location>
        <begin position="1"/>
        <end position="27"/>
    </location>
</feature>
<feature type="compositionally biased region" description="Polar residues" evidence="1">
    <location>
        <begin position="196"/>
        <end position="207"/>
    </location>
</feature>
<dbReference type="OrthoDB" id="45156at2759"/>
<evidence type="ECO:0000313" key="2">
    <source>
        <dbReference type="EMBL" id="KAG7353593.1"/>
    </source>
</evidence>
<protein>
    <submittedName>
        <fullName evidence="2">Uncharacterized protein</fullName>
    </submittedName>
</protein>
<reference evidence="2" key="2">
    <citation type="submission" date="2021-04" db="EMBL/GenBank/DDBJ databases">
        <authorList>
            <person name="Podell S."/>
        </authorList>
    </citation>
    <scope>NUCLEOTIDE SEQUENCE</scope>
    <source>
        <strain evidence="2">Hildebrandi</strain>
    </source>
</reference>
<reference evidence="2" key="1">
    <citation type="journal article" date="2021" name="Sci. Rep.">
        <title>Diploid genomic architecture of Nitzschia inconspicua, an elite biomass production diatom.</title>
        <authorList>
            <person name="Oliver A."/>
            <person name="Podell S."/>
            <person name="Pinowska A."/>
            <person name="Traller J.C."/>
            <person name="Smith S.R."/>
            <person name="McClure R."/>
            <person name="Beliaev A."/>
            <person name="Bohutskyi P."/>
            <person name="Hill E.A."/>
            <person name="Rabines A."/>
            <person name="Zheng H."/>
            <person name="Allen L.Z."/>
            <person name="Kuo A."/>
            <person name="Grigoriev I.V."/>
            <person name="Allen A.E."/>
            <person name="Hazlebeck D."/>
            <person name="Allen E.E."/>
        </authorList>
    </citation>
    <scope>NUCLEOTIDE SEQUENCE</scope>
    <source>
        <strain evidence="2">Hildebrandi</strain>
    </source>
</reference>
<comment type="caution">
    <text evidence="2">The sequence shown here is derived from an EMBL/GenBank/DDBJ whole genome shotgun (WGS) entry which is preliminary data.</text>
</comment>
<evidence type="ECO:0000313" key="3">
    <source>
        <dbReference type="Proteomes" id="UP000693970"/>
    </source>
</evidence>
<gene>
    <name evidence="2" type="ORF">IV203_002948</name>
</gene>
<proteinExistence type="predicted"/>
<feature type="compositionally biased region" description="Basic and acidic residues" evidence="1">
    <location>
        <begin position="148"/>
        <end position="174"/>
    </location>
</feature>
<dbReference type="EMBL" id="JAGRRH010000016">
    <property type="protein sequence ID" value="KAG7353593.1"/>
    <property type="molecule type" value="Genomic_DNA"/>
</dbReference>
<feature type="region of interest" description="Disordered" evidence="1">
    <location>
        <begin position="123"/>
        <end position="207"/>
    </location>
</feature>
<feature type="region of interest" description="Disordered" evidence="1">
    <location>
        <begin position="226"/>
        <end position="256"/>
    </location>
</feature>
<feature type="compositionally biased region" description="Polar residues" evidence="1">
    <location>
        <begin position="1"/>
        <end position="14"/>
    </location>
</feature>
<dbReference type="Proteomes" id="UP000693970">
    <property type="component" value="Unassembled WGS sequence"/>
</dbReference>